<organism evidence="1 2">
    <name type="scientific">Amycolatopsis panacis</name>
    <dbReference type="NCBI Taxonomy" id="2340917"/>
    <lineage>
        <taxon>Bacteria</taxon>
        <taxon>Bacillati</taxon>
        <taxon>Actinomycetota</taxon>
        <taxon>Actinomycetes</taxon>
        <taxon>Pseudonocardiales</taxon>
        <taxon>Pseudonocardiaceae</taxon>
        <taxon>Amycolatopsis</taxon>
    </lineage>
</organism>
<keyword evidence="2" id="KW-1185">Reference proteome</keyword>
<dbReference type="EMBL" id="QZFV01000072">
    <property type="protein sequence ID" value="RJQ86613.1"/>
    <property type="molecule type" value="Genomic_DNA"/>
</dbReference>
<accession>A0A419I601</accession>
<evidence type="ECO:0000313" key="1">
    <source>
        <dbReference type="EMBL" id="RJQ86613.1"/>
    </source>
</evidence>
<dbReference type="Proteomes" id="UP000285112">
    <property type="component" value="Unassembled WGS sequence"/>
</dbReference>
<name>A0A419I601_9PSEU</name>
<evidence type="ECO:0000313" key="2">
    <source>
        <dbReference type="Proteomes" id="UP000285112"/>
    </source>
</evidence>
<sequence length="69" mass="8050">MVYVDMVFARMDAEEPSGWRYEDRSDPGTVSARSELESGRLEWYGEIFDLRWLDGDQEVAVRGQVFDEV</sequence>
<dbReference type="AlphaFoldDB" id="A0A419I601"/>
<protein>
    <submittedName>
        <fullName evidence="1">Uncharacterized protein</fullName>
    </submittedName>
</protein>
<comment type="caution">
    <text evidence="1">The sequence shown here is derived from an EMBL/GenBank/DDBJ whole genome shotgun (WGS) entry which is preliminary data.</text>
</comment>
<proteinExistence type="predicted"/>
<reference evidence="1 2" key="1">
    <citation type="submission" date="2018-09" db="EMBL/GenBank/DDBJ databases">
        <title>YIM PH 21725 draft genome.</title>
        <authorList>
            <person name="Miao C."/>
        </authorList>
    </citation>
    <scope>NUCLEOTIDE SEQUENCE [LARGE SCALE GENOMIC DNA]</scope>
    <source>
        <strain evidence="2">YIM PH21725</strain>
    </source>
</reference>
<gene>
    <name evidence="1" type="ORF">D5S19_11050</name>
</gene>